<dbReference type="SUPFAM" id="SSF46689">
    <property type="entry name" value="Homeodomain-like"/>
    <property type="match status" value="1"/>
</dbReference>
<dbReference type="PROSITE" id="PS01124">
    <property type="entry name" value="HTH_ARAC_FAMILY_2"/>
    <property type="match status" value="1"/>
</dbReference>
<evidence type="ECO:0000256" key="3">
    <source>
        <dbReference type="ARBA" id="ARBA00023163"/>
    </source>
</evidence>
<dbReference type="PROSITE" id="PS50042">
    <property type="entry name" value="CNMP_BINDING_3"/>
    <property type="match status" value="1"/>
</dbReference>
<name>A0A917IYL7_9BACT</name>
<feature type="domain" description="Cyclic nucleotide-binding" evidence="5">
    <location>
        <begin position="28"/>
        <end position="127"/>
    </location>
</feature>
<feature type="domain" description="HTH araC/xylS-type" evidence="4">
    <location>
        <begin position="212"/>
        <end position="321"/>
    </location>
</feature>
<dbReference type="SUPFAM" id="SSF51206">
    <property type="entry name" value="cAMP-binding domain-like"/>
    <property type="match status" value="1"/>
</dbReference>
<dbReference type="SMART" id="SM00342">
    <property type="entry name" value="HTH_ARAC"/>
    <property type="match status" value="1"/>
</dbReference>
<dbReference type="PANTHER" id="PTHR43280:SF29">
    <property type="entry name" value="ARAC-FAMILY TRANSCRIPTIONAL REGULATOR"/>
    <property type="match status" value="1"/>
</dbReference>
<keyword evidence="3" id="KW-0804">Transcription</keyword>
<dbReference type="Pfam" id="PF00027">
    <property type="entry name" value="cNMP_binding"/>
    <property type="match status" value="1"/>
</dbReference>
<dbReference type="EMBL" id="BMIB01000002">
    <property type="protein sequence ID" value="GGH67832.1"/>
    <property type="molecule type" value="Genomic_DNA"/>
</dbReference>
<dbReference type="SMART" id="SM00100">
    <property type="entry name" value="cNMP"/>
    <property type="match status" value="1"/>
</dbReference>
<keyword evidence="2" id="KW-0238">DNA-binding</keyword>
<dbReference type="GO" id="GO:0043565">
    <property type="term" value="F:sequence-specific DNA binding"/>
    <property type="evidence" value="ECO:0007669"/>
    <property type="project" value="InterPro"/>
</dbReference>
<dbReference type="Pfam" id="PF12833">
    <property type="entry name" value="HTH_18"/>
    <property type="match status" value="1"/>
</dbReference>
<evidence type="ECO:0000313" key="6">
    <source>
        <dbReference type="EMBL" id="GGH67832.1"/>
    </source>
</evidence>
<dbReference type="GO" id="GO:0003700">
    <property type="term" value="F:DNA-binding transcription factor activity"/>
    <property type="evidence" value="ECO:0007669"/>
    <property type="project" value="InterPro"/>
</dbReference>
<keyword evidence="7" id="KW-1185">Reference proteome</keyword>
<dbReference type="Gene3D" id="1.10.10.60">
    <property type="entry name" value="Homeodomain-like"/>
    <property type="match status" value="2"/>
</dbReference>
<dbReference type="Gene3D" id="2.60.120.10">
    <property type="entry name" value="Jelly Rolls"/>
    <property type="match status" value="1"/>
</dbReference>
<gene>
    <name evidence="6" type="ORF">GCM10011379_23540</name>
</gene>
<dbReference type="InterPro" id="IPR018488">
    <property type="entry name" value="cNMP-bd_CS"/>
</dbReference>
<evidence type="ECO:0000256" key="2">
    <source>
        <dbReference type="ARBA" id="ARBA00023125"/>
    </source>
</evidence>
<dbReference type="Proteomes" id="UP000627292">
    <property type="component" value="Unassembled WGS sequence"/>
</dbReference>
<comment type="caution">
    <text evidence="6">The sequence shown here is derived from an EMBL/GenBank/DDBJ whole genome shotgun (WGS) entry which is preliminary data.</text>
</comment>
<accession>A0A917IYL7</accession>
<evidence type="ECO:0000259" key="5">
    <source>
        <dbReference type="PROSITE" id="PS50042"/>
    </source>
</evidence>
<evidence type="ECO:0008006" key="8">
    <source>
        <dbReference type="Google" id="ProtNLM"/>
    </source>
</evidence>
<dbReference type="PANTHER" id="PTHR43280">
    <property type="entry name" value="ARAC-FAMILY TRANSCRIPTIONAL REGULATOR"/>
    <property type="match status" value="1"/>
</dbReference>
<organism evidence="6 7">
    <name type="scientific">Filimonas zeae</name>
    <dbReference type="NCBI Taxonomy" id="1737353"/>
    <lineage>
        <taxon>Bacteria</taxon>
        <taxon>Pseudomonadati</taxon>
        <taxon>Bacteroidota</taxon>
        <taxon>Chitinophagia</taxon>
        <taxon>Chitinophagales</taxon>
        <taxon>Chitinophagaceae</taxon>
        <taxon>Filimonas</taxon>
    </lineage>
</organism>
<dbReference type="InterPro" id="IPR018060">
    <property type="entry name" value="HTH_AraC"/>
</dbReference>
<evidence type="ECO:0000313" key="7">
    <source>
        <dbReference type="Proteomes" id="UP000627292"/>
    </source>
</evidence>
<keyword evidence="1" id="KW-0805">Transcription regulation</keyword>
<dbReference type="InterPro" id="IPR018490">
    <property type="entry name" value="cNMP-bd_dom_sf"/>
</dbReference>
<dbReference type="AlphaFoldDB" id="A0A917IYL7"/>
<dbReference type="InterPro" id="IPR009057">
    <property type="entry name" value="Homeodomain-like_sf"/>
</dbReference>
<dbReference type="RefSeq" id="WP_188952286.1">
    <property type="nucleotide sequence ID" value="NZ_BMIB01000002.1"/>
</dbReference>
<evidence type="ECO:0000259" key="4">
    <source>
        <dbReference type="PROSITE" id="PS01124"/>
    </source>
</evidence>
<sequence length="328" mass="36898">MNSTEPYSVAAREDIDTIISLLNTIYPLSDALKQAFYKHIVTLQLSPNDVLVKQGEICRYMYFIKSGAITAYSIHNRKKITTYISVENEFVSSINGLHGAAPAMETMVAVEPTTLLAMHNDVMQELFQVHFDFNYLFRVMVEKYYRDAQERSHIIRIGNATERYAYFTNTKPGYIERLPADCVAAFLDMKPATLLRIKKQAEAAALHKTSADDLCRQIDAYMQQQKPYTSKNISLPVLATALGLTTHELSVLLNSHYHLNFTDFINTHRIRHIQAQMASADNLKSYTIEALASEVGFASRSAFYNAFKKLAGTSPLQYAQTIAAGSPV</sequence>
<reference evidence="6" key="1">
    <citation type="journal article" date="2014" name="Int. J. Syst. Evol. Microbiol.">
        <title>Complete genome sequence of Corynebacterium casei LMG S-19264T (=DSM 44701T), isolated from a smear-ripened cheese.</title>
        <authorList>
            <consortium name="US DOE Joint Genome Institute (JGI-PGF)"/>
            <person name="Walter F."/>
            <person name="Albersmeier A."/>
            <person name="Kalinowski J."/>
            <person name="Ruckert C."/>
        </authorList>
    </citation>
    <scope>NUCLEOTIDE SEQUENCE</scope>
    <source>
        <strain evidence="6">CGMCC 1.15290</strain>
    </source>
</reference>
<protein>
    <recommendedName>
        <fullName evidence="8">Helix-turn-helix domain-containing protein</fullName>
    </recommendedName>
</protein>
<proteinExistence type="predicted"/>
<dbReference type="InterPro" id="IPR014710">
    <property type="entry name" value="RmlC-like_jellyroll"/>
</dbReference>
<reference evidence="6" key="2">
    <citation type="submission" date="2020-09" db="EMBL/GenBank/DDBJ databases">
        <authorList>
            <person name="Sun Q."/>
            <person name="Zhou Y."/>
        </authorList>
    </citation>
    <scope>NUCLEOTIDE SEQUENCE</scope>
    <source>
        <strain evidence="6">CGMCC 1.15290</strain>
    </source>
</reference>
<dbReference type="PROSITE" id="PS00888">
    <property type="entry name" value="CNMP_BINDING_1"/>
    <property type="match status" value="1"/>
</dbReference>
<evidence type="ECO:0000256" key="1">
    <source>
        <dbReference type="ARBA" id="ARBA00023015"/>
    </source>
</evidence>
<dbReference type="InterPro" id="IPR000595">
    <property type="entry name" value="cNMP-bd_dom"/>
</dbReference>
<dbReference type="CDD" id="cd00038">
    <property type="entry name" value="CAP_ED"/>
    <property type="match status" value="1"/>
</dbReference>